<dbReference type="GO" id="GO:0016787">
    <property type="term" value="F:hydrolase activity"/>
    <property type="evidence" value="ECO:0007669"/>
    <property type="project" value="UniProtKB-KW"/>
</dbReference>
<keyword evidence="6" id="KW-0539">Nucleus</keyword>
<evidence type="ECO:0000313" key="9">
    <source>
        <dbReference type="EMBL" id="PSS26591.1"/>
    </source>
</evidence>
<dbReference type="Gramene" id="PSS26591">
    <property type="protein sequence ID" value="PSS26591"/>
    <property type="gene ID" value="CEY00_Acc08006"/>
</dbReference>
<dbReference type="Pfam" id="PF18117">
    <property type="entry name" value="EDS1_EP"/>
    <property type="match status" value="1"/>
</dbReference>
<evidence type="ECO:0000256" key="3">
    <source>
        <dbReference type="ARBA" id="ARBA00022490"/>
    </source>
</evidence>
<comment type="caution">
    <text evidence="9">The sequence shown here is derived from an EMBL/GenBank/DDBJ whole genome shotgun (WGS) entry which is preliminary data.</text>
</comment>
<dbReference type="OMA" id="TAVIKMM"/>
<dbReference type="Pfam" id="PF01764">
    <property type="entry name" value="Lipase_3"/>
    <property type="match status" value="1"/>
</dbReference>
<proteinExistence type="predicted"/>
<dbReference type="FunCoup" id="A0A2R6RDF3">
    <property type="interactions" value="1042"/>
</dbReference>
<comment type="subcellular location">
    <subcellularLocation>
        <location evidence="2">Cytoplasm</location>
    </subcellularLocation>
    <subcellularLocation>
        <location evidence="1">Nucleus</location>
    </subcellularLocation>
</comment>
<dbReference type="CDD" id="cd00519">
    <property type="entry name" value="Lipase_3"/>
    <property type="match status" value="1"/>
</dbReference>
<feature type="domain" description="EDS1 EP" evidence="8">
    <location>
        <begin position="415"/>
        <end position="627"/>
    </location>
</feature>
<keyword evidence="4" id="KW-0378">Hydrolase</keyword>
<sequence>MEGETSLFETSEMVAAFLASTPLLSESWSLCRSTTATAASAETFTVSRAGDVSYVAFSGVQAFGVLDPGCGNLVAVDGGVFSVLRHHVEADEEAEEPVMVHAGMLSLFHSMLKYTNFESQMYEIIKQSKSVVFTGHSIGGTIASLSTLWLLSYLQSISSPLNVLCITFGSPLLSNESLSKFILQERWGGHFWHVVAKHDIVPRLLLAPLSPLTQLHALLQYWHLSMTSAQLPVTGQDFCSLAQNAALRQDIVVQLPDEEKNRLFLFVLACAEASAKAGRSGRCSFFWPFGNYVFCTNEGAVCMDDGAAVVNLMHLMLVTGNASSSIEDHLKYEYYVEKVSMQFLKRTGFVEGEFFESSYEAGVTLALQSSEIASHELVSGPARDCLRTAVRMGRAPNLKSANLAIALSKITPLRAQIEWYKASCDKSNDQMGYYDTFKLRGASKRDAKVNMNRIKLAQFWDSLIRMLETNQLSHDFHKRSKWVNASQFYKLLVEPLDIADYYRSRGMHREKGHYLKHGRERRYVIFDRWWRNRKVGEEENTKRSRYASLTQDSCFWARVEEAREWIENVRSESDMRKLAMLWENIHKFERYARKIVERKEVSRDVLAENSSYSLWVKELSELKSQMHQFPPRFPVFFEGESAP</sequence>
<dbReference type="PANTHER" id="PTHR47413:SF2">
    <property type="entry name" value="LIPASE-LIKE PAD4"/>
    <property type="match status" value="1"/>
</dbReference>
<dbReference type="PANTHER" id="PTHR47413">
    <property type="entry name" value="LIPASE-LIKE PAD4"/>
    <property type="match status" value="1"/>
</dbReference>
<evidence type="ECO:0000256" key="2">
    <source>
        <dbReference type="ARBA" id="ARBA00004496"/>
    </source>
</evidence>
<protein>
    <submittedName>
        <fullName evidence="9">Lipase-like</fullName>
    </submittedName>
</protein>
<dbReference type="OrthoDB" id="426718at2759"/>
<evidence type="ECO:0000256" key="1">
    <source>
        <dbReference type="ARBA" id="ARBA00004123"/>
    </source>
</evidence>
<reference evidence="10" key="2">
    <citation type="journal article" date="2018" name="BMC Genomics">
        <title>A manually annotated Actinidia chinensis var. chinensis (kiwifruit) genome highlights the challenges associated with draft genomes and gene prediction in plants.</title>
        <authorList>
            <person name="Pilkington S.M."/>
            <person name="Crowhurst R."/>
            <person name="Hilario E."/>
            <person name="Nardozza S."/>
            <person name="Fraser L."/>
            <person name="Peng Y."/>
            <person name="Gunaseelan K."/>
            <person name="Simpson R."/>
            <person name="Tahir J."/>
            <person name="Deroles S.C."/>
            <person name="Templeton K."/>
            <person name="Luo Z."/>
            <person name="Davy M."/>
            <person name="Cheng C."/>
            <person name="McNeilage M."/>
            <person name="Scaglione D."/>
            <person name="Liu Y."/>
            <person name="Zhang Q."/>
            <person name="Datson P."/>
            <person name="De Silva N."/>
            <person name="Gardiner S.E."/>
            <person name="Bassett H."/>
            <person name="Chagne D."/>
            <person name="McCallum J."/>
            <person name="Dzierzon H."/>
            <person name="Deng C."/>
            <person name="Wang Y.Y."/>
            <person name="Barron L."/>
            <person name="Manako K."/>
            <person name="Bowen J."/>
            <person name="Foster T.M."/>
            <person name="Erridge Z.A."/>
            <person name="Tiffin H."/>
            <person name="Waite C.N."/>
            <person name="Davies K.M."/>
            <person name="Grierson E.P."/>
            <person name="Laing W.A."/>
            <person name="Kirk R."/>
            <person name="Chen X."/>
            <person name="Wood M."/>
            <person name="Montefiori M."/>
            <person name="Brummell D.A."/>
            <person name="Schwinn K.E."/>
            <person name="Catanach A."/>
            <person name="Fullerton C."/>
            <person name="Li D."/>
            <person name="Meiyalaghan S."/>
            <person name="Nieuwenhuizen N."/>
            <person name="Read N."/>
            <person name="Prakash R."/>
            <person name="Hunter D."/>
            <person name="Zhang H."/>
            <person name="McKenzie M."/>
            <person name="Knabel M."/>
            <person name="Harris A."/>
            <person name="Allan A.C."/>
            <person name="Gleave A."/>
            <person name="Chen A."/>
            <person name="Janssen B.J."/>
            <person name="Plunkett B."/>
            <person name="Ampomah-Dwamena C."/>
            <person name="Voogd C."/>
            <person name="Leif D."/>
            <person name="Lafferty D."/>
            <person name="Souleyre E.J.F."/>
            <person name="Varkonyi-Gasic E."/>
            <person name="Gambi F."/>
            <person name="Hanley J."/>
            <person name="Yao J.L."/>
            <person name="Cheung J."/>
            <person name="David K.M."/>
            <person name="Warren B."/>
            <person name="Marsh K."/>
            <person name="Snowden K.C."/>
            <person name="Lin-Wang K."/>
            <person name="Brian L."/>
            <person name="Martinez-Sanchez M."/>
            <person name="Wang M."/>
            <person name="Ileperuma N."/>
            <person name="Macnee N."/>
            <person name="Campin R."/>
            <person name="McAtee P."/>
            <person name="Drummond R.S.M."/>
            <person name="Espley R.V."/>
            <person name="Ireland H.S."/>
            <person name="Wu R."/>
            <person name="Atkinson R.G."/>
            <person name="Karunairetnam S."/>
            <person name="Bulley S."/>
            <person name="Chunkath S."/>
            <person name="Hanley Z."/>
            <person name="Storey R."/>
            <person name="Thrimawithana A.H."/>
            <person name="Thomson S."/>
            <person name="David C."/>
            <person name="Testolin R."/>
            <person name="Huang H."/>
            <person name="Hellens R.P."/>
            <person name="Schaffer R.J."/>
        </authorList>
    </citation>
    <scope>NUCLEOTIDE SEQUENCE [LARGE SCALE GENOMIC DNA]</scope>
    <source>
        <strain evidence="10">cv. Red5</strain>
    </source>
</reference>
<dbReference type="Proteomes" id="UP000241394">
    <property type="component" value="Chromosome LG7"/>
</dbReference>
<name>A0A2R6RDF3_ACTCC</name>
<dbReference type="SUPFAM" id="SSF53474">
    <property type="entry name" value="alpha/beta-Hydrolases"/>
    <property type="match status" value="1"/>
</dbReference>
<evidence type="ECO:0000259" key="7">
    <source>
        <dbReference type="Pfam" id="PF01764"/>
    </source>
</evidence>
<dbReference type="InterPro" id="IPR029058">
    <property type="entry name" value="AB_hydrolase_fold"/>
</dbReference>
<reference evidence="9 10" key="1">
    <citation type="submission" date="2017-07" db="EMBL/GenBank/DDBJ databases">
        <title>An improved, manually edited Actinidia chinensis var. chinensis (kiwifruit) genome highlights the challenges associated with draft genomes and gene prediction in plants.</title>
        <authorList>
            <person name="Pilkington S."/>
            <person name="Crowhurst R."/>
            <person name="Hilario E."/>
            <person name="Nardozza S."/>
            <person name="Fraser L."/>
            <person name="Peng Y."/>
            <person name="Gunaseelan K."/>
            <person name="Simpson R."/>
            <person name="Tahir J."/>
            <person name="Deroles S."/>
            <person name="Templeton K."/>
            <person name="Luo Z."/>
            <person name="Davy M."/>
            <person name="Cheng C."/>
            <person name="Mcneilage M."/>
            <person name="Scaglione D."/>
            <person name="Liu Y."/>
            <person name="Zhang Q."/>
            <person name="Datson P."/>
            <person name="De Silva N."/>
            <person name="Gardiner S."/>
            <person name="Bassett H."/>
            <person name="Chagne D."/>
            <person name="Mccallum J."/>
            <person name="Dzierzon H."/>
            <person name="Deng C."/>
            <person name="Wang Y.-Y."/>
            <person name="Barron N."/>
            <person name="Manako K."/>
            <person name="Bowen J."/>
            <person name="Foster T."/>
            <person name="Erridge Z."/>
            <person name="Tiffin H."/>
            <person name="Waite C."/>
            <person name="Davies K."/>
            <person name="Grierson E."/>
            <person name="Laing W."/>
            <person name="Kirk R."/>
            <person name="Chen X."/>
            <person name="Wood M."/>
            <person name="Montefiori M."/>
            <person name="Brummell D."/>
            <person name="Schwinn K."/>
            <person name="Catanach A."/>
            <person name="Fullerton C."/>
            <person name="Li D."/>
            <person name="Meiyalaghan S."/>
            <person name="Nieuwenhuizen N."/>
            <person name="Read N."/>
            <person name="Prakash R."/>
            <person name="Hunter D."/>
            <person name="Zhang H."/>
            <person name="Mckenzie M."/>
            <person name="Knabel M."/>
            <person name="Harris A."/>
            <person name="Allan A."/>
            <person name="Chen A."/>
            <person name="Janssen B."/>
            <person name="Plunkett B."/>
            <person name="Dwamena C."/>
            <person name="Voogd C."/>
            <person name="Leif D."/>
            <person name="Lafferty D."/>
            <person name="Souleyre E."/>
            <person name="Varkonyi-Gasic E."/>
            <person name="Gambi F."/>
            <person name="Hanley J."/>
            <person name="Yao J.-L."/>
            <person name="Cheung J."/>
            <person name="David K."/>
            <person name="Warren B."/>
            <person name="Marsh K."/>
            <person name="Snowden K."/>
            <person name="Lin-Wang K."/>
            <person name="Brian L."/>
            <person name="Martinez-Sanchez M."/>
            <person name="Wang M."/>
            <person name="Ileperuma N."/>
            <person name="Macnee N."/>
            <person name="Campin R."/>
            <person name="Mcatee P."/>
            <person name="Drummond R."/>
            <person name="Espley R."/>
            <person name="Ireland H."/>
            <person name="Wu R."/>
            <person name="Atkinson R."/>
            <person name="Karunairetnam S."/>
            <person name="Bulley S."/>
            <person name="Chunkath S."/>
            <person name="Hanley Z."/>
            <person name="Storey R."/>
            <person name="Thrimawithana A."/>
            <person name="Thomson S."/>
            <person name="David C."/>
            <person name="Testolin R."/>
        </authorList>
    </citation>
    <scope>NUCLEOTIDE SEQUENCE [LARGE SCALE GENOMIC DNA]</scope>
    <source>
        <strain evidence="10">cv. Red5</strain>
        <tissue evidence="9">Young leaf</tissue>
    </source>
</reference>
<dbReference type="Gene3D" id="3.40.50.1820">
    <property type="entry name" value="alpha/beta hydrolase"/>
    <property type="match status" value="1"/>
</dbReference>
<gene>
    <name evidence="9" type="ORF">CEY00_Acc08006</name>
</gene>
<dbReference type="STRING" id="1590841.A0A2R6RDF3"/>
<dbReference type="GO" id="GO:0005634">
    <property type="term" value="C:nucleus"/>
    <property type="evidence" value="ECO:0007669"/>
    <property type="project" value="UniProtKB-SubCell"/>
</dbReference>
<dbReference type="AlphaFoldDB" id="A0A2R6RDF3"/>
<dbReference type="EMBL" id="NKQK01000007">
    <property type="protein sequence ID" value="PSS26591.1"/>
    <property type="molecule type" value="Genomic_DNA"/>
</dbReference>
<organism evidence="9 10">
    <name type="scientific">Actinidia chinensis var. chinensis</name>
    <name type="common">Chinese soft-hair kiwi</name>
    <dbReference type="NCBI Taxonomy" id="1590841"/>
    <lineage>
        <taxon>Eukaryota</taxon>
        <taxon>Viridiplantae</taxon>
        <taxon>Streptophyta</taxon>
        <taxon>Embryophyta</taxon>
        <taxon>Tracheophyta</taxon>
        <taxon>Spermatophyta</taxon>
        <taxon>Magnoliopsida</taxon>
        <taxon>eudicotyledons</taxon>
        <taxon>Gunneridae</taxon>
        <taxon>Pentapetalae</taxon>
        <taxon>asterids</taxon>
        <taxon>Ericales</taxon>
        <taxon>Actinidiaceae</taxon>
        <taxon>Actinidia</taxon>
    </lineage>
</organism>
<feature type="domain" description="Fungal lipase-type" evidence="7">
    <location>
        <begin position="88"/>
        <end position="205"/>
    </location>
</feature>
<dbReference type="InterPro" id="IPR041266">
    <property type="entry name" value="EDS1_EP"/>
</dbReference>
<dbReference type="InterPro" id="IPR002921">
    <property type="entry name" value="Fungal_lipase-type"/>
</dbReference>
<dbReference type="InParanoid" id="A0A2R6RDF3"/>
<dbReference type="GO" id="GO:0006952">
    <property type="term" value="P:defense response"/>
    <property type="evidence" value="ECO:0007669"/>
    <property type="project" value="UniProtKB-KW"/>
</dbReference>
<evidence type="ECO:0000256" key="4">
    <source>
        <dbReference type="ARBA" id="ARBA00022801"/>
    </source>
</evidence>
<evidence type="ECO:0000256" key="5">
    <source>
        <dbReference type="ARBA" id="ARBA00022821"/>
    </source>
</evidence>
<accession>A0A2R6RDF3</accession>
<evidence type="ECO:0000313" key="10">
    <source>
        <dbReference type="Proteomes" id="UP000241394"/>
    </source>
</evidence>
<keyword evidence="10" id="KW-1185">Reference proteome</keyword>
<keyword evidence="3" id="KW-0963">Cytoplasm</keyword>
<dbReference type="GO" id="GO:0005737">
    <property type="term" value="C:cytoplasm"/>
    <property type="evidence" value="ECO:0007669"/>
    <property type="project" value="UniProtKB-SubCell"/>
</dbReference>
<dbReference type="GO" id="GO:0006629">
    <property type="term" value="P:lipid metabolic process"/>
    <property type="evidence" value="ECO:0007669"/>
    <property type="project" value="InterPro"/>
</dbReference>
<keyword evidence="5" id="KW-0611">Plant defense</keyword>
<evidence type="ECO:0000259" key="8">
    <source>
        <dbReference type="Pfam" id="PF18117"/>
    </source>
</evidence>
<evidence type="ECO:0000256" key="6">
    <source>
        <dbReference type="ARBA" id="ARBA00023242"/>
    </source>
</evidence>